<dbReference type="RefSeq" id="WP_141496987.1">
    <property type="nucleotide sequence ID" value="NZ_VICF01000010.1"/>
</dbReference>
<feature type="domain" description="ParB-like N-terminal" evidence="2">
    <location>
        <begin position="37"/>
        <end position="133"/>
    </location>
</feature>
<dbReference type="InterPro" id="IPR036086">
    <property type="entry name" value="ParB/Sulfiredoxin_sf"/>
</dbReference>
<dbReference type="SUPFAM" id="SSF110849">
    <property type="entry name" value="ParB/Sulfiredoxin"/>
    <property type="match status" value="1"/>
</dbReference>
<dbReference type="CDD" id="cd16406">
    <property type="entry name" value="ParB_N_like"/>
    <property type="match status" value="1"/>
</dbReference>
<organism evidence="3 4">
    <name type="scientific">Pantoea dispersa</name>
    <dbReference type="NCBI Taxonomy" id="59814"/>
    <lineage>
        <taxon>Bacteria</taxon>
        <taxon>Pseudomonadati</taxon>
        <taxon>Pseudomonadota</taxon>
        <taxon>Gammaproteobacteria</taxon>
        <taxon>Enterobacterales</taxon>
        <taxon>Erwiniaceae</taxon>
        <taxon>Pantoea</taxon>
    </lineage>
</organism>
<proteinExistence type="predicted"/>
<comment type="caution">
    <text evidence="3">The sequence shown here is derived from an EMBL/GenBank/DDBJ whole genome shotgun (WGS) entry which is preliminary data.</text>
</comment>
<evidence type="ECO:0000259" key="2">
    <source>
        <dbReference type="SMART" id="SM00470"/>
    </source>
</evidence>
<keyword evidence="4" id="KW-1185">Reference proteome</keyword>
<gene>
    <name evidence="3" type="ORF">FK492_20555</name>
</gene>
<dbReference type="Gene3D" id="1.10.10.2830">
    <property type="match status" value="1"/>
</dbReference>
<feature type="compositionally biased region" description="Basic and acidic residues" evidence="1">
    <location>
        <begin position="410"/>
        <end position="421"/>
    </location>
</feature>
<dbReference type="PANTHER" id="PTHR33375:SF7">
    <property type="entry name" value="CHROMOSOME 2-PARTITIONING PROTEIN PARB-RELATED"/>
    <property type="match status" value="1"/>
</dbReference>
<name>A0ABY2ZTE1_9GAMM</name>
<dbReference type="InterPro" id="IPR003115">
    <property type="entry name" value="ParB_N"/>
</dbReference>
<evidence type="ECO:0000313" key="3">
    <source>
        <dbReference type="EMBL" id="TQC70093.1"/>
    </source>
</evidence>
<protein>
    <submittedName>
        <fullName evidence="3">ParB/RepB/Spo0J family partition protein</fullName>
    </submittedName>
</protein>
<feature type="region of interest" description="Disordered" evidence="1">
    <location>
        <begin position="650"/>
        <end position="681"/>
    </location>
</feature>
<dbReference type="Gene3D" id="3.90.1530.30">
    <property type="match status" value="1"/>
</dbReference>
<dbReference type="PANTHER" id="PTHR33375">
    <property type="entry name" value="CHROMOSOME-PARTITIONING PROTEIN PARB-RELATED"/>
    <property type="match status" value="1"/>
</dbReference>
<dbReference type="SMART" id="SM00470">
    <property type="entry name" value="ParB"/>
    <property type="match status" value="1"/>
</dbReference>
<dbReference type="InterPro" id="IPR050336">
    <property type="entry name" value="Chromosome_partition/occlusion"/>
</dbReference>
<sequence length="681" mass="74242">MSVAESKAKAVKNTRTKKVTVADQAAVKAALEAAPLEHAPLSAFVVSPLNARTIPYSSESVESMAATIRSVGLLQNLVAHELPDGELAVAAGGRRLTAMNLLLSQQFLTPDYPVAFKRVSEDMAALVSYIENAQRSDMHAAEQIASFATLAEQGKTADQIGTEAGYSTRHVQRMLKLANLAPLLLKLLADDQLTVEQCQVLCLEDCQERQVRVYEEAKSGWQNTSATVLKKLITDKEISVTDSRFLFVGREAYEAAGGVVREDLFSQQDGEGTADVVLLEALTVQKLEAMAQEVQAHEGWKWGMGRMKSIWPHRDGLEYSLADEPDPVYIDDEESRIDNLHEKAEECYQSEDRAGYCAATDEIDAIENAAQIRAWSAETRAVAGVVVGFDGSGRLCIQRGVIRLADVQAEKNSEADQRENTARASSVSRSEYQRAPDVAEGISLPLLTKMSSERTLAVQAALLQQQKKAVALLTWQLCRSVFSCGYSRSNPFRISLTVSHSTLTGNAPSGKDGAAYLALAKEHQRLEALLPAGWGEDFTTFFTLSGEALMALMTFCISCSVDGVQTRECGHTSRSNLIELEAALGFHMRDWWHPTKAGFFGDLKHTQIVDALNEAGFTGAASDATKMKKGDAADLAEDRMRDTRWVPAWMMGPDAEKNTDQTVASETDSDSDNNNDSAQAA</sequence>
<dbReference type="SUPFAM" id="SSF109709">
    <property type="entry name" value="KorB DNA-binding domain-like"/>
    <property type="match status" value="1"/>
</dbReference>
<dbReference type="EMBL" id="VICF01000010">
    <property type="protein sequence ID" value="TQC70093.1"/>
    <property type="molecule type" value="Genomic_DNA"/>
</dbReference>
<feature type="region of interest" description="Disordered" evidence="1">
    <location>
        <begin position="410"/>
        <end position="430"/>
    </location>
</feature>
<dbReference type="Pfam" id="PF02195">
    <property type="entry name" value="ParB_N"/>
    <property type="match status" value="1"/>
</dbReference>
<reference evidence="3 4" key="1">
    <citation type="submission" date="2019-06" db="EMBL/GenBank/DDBJ databases">
        <title>Pantoea dispersa Assembly.</title>
        <authorList>
            <person name="Wang J."/>
        </authorList>
    </citation>
    <scope>NUCLEOTIDE SEQUENCE [LARGE SCALE GENOMIC DNA]</scope>
    <source>
        <strain evidence="4">bio</strain>
    </source>
</reference>
<evidence type="ECO:0000313" key="4">
    <source>
        <dbReference type="Proteomes" id="UP000319715"/>
    </source>
</evidence>
<accession>A0ABY2ZTE1</accession>
<evidence type="ECO:0000256" key="1">
    <source>
        <dbReference type="SAM" id="MobiDB-lite"/>
    </source>
</evidence>
<dbReference type="Proteomes" id="UP000319715">
    <property type="component" value="Unassembled WGS sequence"/>
</dbReference>